<dbReference type="AlphaFoldDB" id="A0A0G4PLS2"/>
<evidence type="ECO:0000313" key="3">
    <source>
        <dbReference type="Proteomes" id="UP000053732"/>
    </source>
</evidence>
<feature type="compositionally biased region" description="Polar residues" evidence="1">
    <location>
        <begin position="13"/>
        <end position="35"/>
    </location>
</feature>
<name>A0A0G4PLS2_PENC3</name>
<feature type="compositionally biased region" description="Polar residues" evidence="1">
    <location>
        <begin position="65"/>
        <end position="77"/>
    </location>
</feature>
<dbReference type="EMBL" id="HG793155">
    <property type="protein sequence ID" value="CRL27350.1"/>
    <property type="molecule type" value="Genomic_DNA"/>
</dbReference>
<evidence type="ECO:0000313" key="2">
    <source>
        <dbReference type="EMBL" id="CRL27350.1"/>
    </source>
</evidence>
<accession>A0A0G4PLS2</accession>
<proteinExistence type="predicted"/>
<organism evidence="2 3">
    <name type="scientific">Penicillium camemberti (strain FM 013)</name>
    <dbReference type="NCBI Taxonomy" id="1429867"/>
    <lineage>
        <taxon>Eukaryota</taxon>
        <taxon>Fungi</taxon>
        <taxon>Dikarya</taxon>
        <taxon>Ascomycota</taxon>
        <taxon>Pezizomycotina</taxon>
        <taxon>Eurotiomycetes</taxon>
        <taxon>Eurotiomycetidae</taxon>
        <taxon>Eurotiales</taxon>
        <taxon>Aspergillaceae</taxon>
        <taxon>Penicillium</taxon>
    </lineage>
</organism>
<keyword evidence="3" id="KW-1185">Reference proteome</keyword>
<feature type="region of interest" description="Disordered" evidence="1">
    <location>
        <begin position="1"/>
        <end position="100"/>
    </location>
</feature>
<gene>
    <name evidence="2" type="ORF">PCAMFM013_S022g000030</name>
</gene>
<reference evidence="2 3" key="1">
    <citation type="journal article" date="2014" name="Nat. Commun.">
        <title>Multiple recent horizontal transfers of a large genomic region in cheese making fungi.</title>
        <authorList>
            <person name="Cheeseman K."/>
            <person name="Ropars J."/>
            <person name="Renault P."/>
            <person name="Dupont J."/>
            <person name="Gouzy J."/>
            <person name="Branca A."/>
            <person name="Abraham A.L."/>
            <person name="Ceppi M."/>
            <person name="Conseiller E."/>
            <person name="Debuchy R."/>
            <person name="Malagnac F."/>
            <person name="Goarin A."/>
            <person name="Silar P."/>
            <person name="Lacoste S."/>
            <person name="Sallet E."/>
            <person name="Bensimon A."/>
            <person name="Giraud T."/>
            <person name="Brygoo Y."/>
        </authorList>
    </citation>
    <scope>NUCLEOTIDE SEQUENCE [LARGE SCALE GENOMIC DNA]</scope>
    <source>
        <strain evidence="3">FM 013</strain>
    </source>
</reference>
<protein>
    <submittedName>
        <fullName evidence="2">Str. FM013</fullName>
    </submittedName>
</protein>
<dbReference type="Proteomes" id="UP000053732">
    <property type="component" value="Unassembled WGS sequence"/>
</dbReference>
<feature type="compositionally biased region" description="Basic and acidic residues" evidence="1">
    <location>
        <begin position="78"/>
        <end position="87"/>
    </location>
</feature>
<evidence type="ECO:0000256" key="1">
    <source>
        <dbReference type="SAM" id="MobiDB-lite"/>
    </source>
</evidence>
<sequence>MTIRWLKHGCQGAVSQQNPDSGDASTLVNGSTQAHLENKELPQPQSHQVDSRKPMSRSMKRNRDQQPSQHEGTLSSHRLSDSAEQRHSATIFPRGNPKDIEEKNQRTYTFKDCTFDGTSMVIIGGAGSMNDTVVFRDSNSRRAFFVNGGMDKETFLREVCGKM</sequence>